<dbReference type="AlphaFoldDB" id="A0A540KPM6"/>
<dbReference type="Pfam" id="PF00406">
    <property type="entry name" value="ADK"/>
    <property type="match status" value="1"/>
</dbReference>
<keyword evidence="4" id="KW-0547">Nucleotide-binding</keyword>
<dbReference type="CDD" id="cd01428">
    <property type="entry name" value="ADK"/>
    <property type="match status" value="1"/>
</dbReference>
<keyword evidence="3 7" id="KW-0808">Transferase</keyword>
<dbReference type="GO" id="GO:0004017">
    <property type="term" value="F:AMP kinase activity"/>
    <property type="evidence" value="ECO:0007669"/>
    <property type="project" value="UniProtKB-EC"/>
</dbReference>
<evidence type="ECO:0000313" key="8">
    <source>
        <dbReference type="EMBL" id="TQD76178.1"/>
    </source>
</evidence>
<name>A0A540KPM6_MALBA</name>
<dbReference type="InterPro" id="IPR000850">
    <property type="entry name" value="Adenylat/UMP-CMP_kin"/>
</dbReference>
<comment type="caution">
    <text evidence="8">The sequence shown here is derived from an EMBL/GenBank/DDBJ whole genome shotgun (WGS) entry which is preliminary data.</text>
</comment>
<dbReference type="SUPFAM" id="SSF52540">
    <property type="entry name" value="P-loop containing nucleoside triphosphate hydrolases"/>
    <property type="match status" value="1"/>
</dbReference>
<keyword evidence="5 7" id="KW-0418">Kinase</keyword>
<evidence type="ECO:0000256" key="3">
    <source>
        <dbReference type="ARBA" id="ARBA00022679"/>
    </source>
</evidence>
<evidence type="ECO:0000256" key="1">
    <source>
        <dbReference type="ARBA" id="ARBA00007220"/>
    </source>
</evidence>
<dbReference type="InterPro" id="IPR027417">
    <property type="entry name" value="P-loop_NTPase"/>
</dbReference>
<evidence type="ECO:0000256" key="4">
    <source>
        <dbReference type="ARBA" id="ARBA00022741"/>
    </source>
</evidence>
<accession>A0A540KPM6</accession>
<dbReference type="Gene3D" id="3.40.50.300">
    <property type="entry name" value="P-loop containing nucleotide triphosphate hydrolases"/>
    <property type="match status" value="1"/>
</dbReference>
<gene>
    <name evidence="8" type="ORF">C1H46_038294</name>
</gene>
<keyword evidence="9" id="KW-1185">Reference proteome</keyword>
<dbReference type="PANTHER" id="PTHR23359">
    <property type="entry name" value="NUCLEOTIDE KINASE"/>
    <property type="match status" value="1"/>
</dbReference>
<evidence type="ECO:0000256" key="7">
    <source>
        <dbReference type="RuleBase" id="RU003330"/>
    </source>
</evidence>
<comment type="similarity">
    <text evidence="1 7">Belongs to the adenylate kinase family.</text>
</comment>
<evidence type="ECO:0000256" key="5">
    <source>
        <dbReference type="ARBA" id="ARBA00022777"/>
    </source>
</evidence>
<dbReference type="GO" id="GO:0005524">
    <property type="term" value="F:ATP binding"/>
    <property type="evidence" value="ECO:0007669"/>
    <property type="project" value="InterPro"/>
</dbReference>
<protein>
    <recommendedName>
        <fullName evidence="2">adenylate kinase</fullName>
        <ecNumber evidence="2">2.7.4.3</ecNumber>
    </recommendedName>
    <alternativeName>
        <fullName evidence="6">ATP:AMP phosphotransferase</fullName>
    </alternativeName>
</protein>
<organism evidence="8 9">
    <name type="scientific">Malus baccata</name>
    <name type="common">Siberian crab apple</name>
    <name type="synonym">Pyrus baccata</name>
    <dbReference type="NCBI Taxonomy" id="106549"/>
    <lineage>
        <taxon>Eukaryota</taxon>
        <taxon>Viridiplantae</taxon>
        <taxon>Streptophyta</taxon>
        <taxon>Embryophyta</taxon>
        <taxon>Tracheophyta</taxon>
        <taxon>Spermatophyta</taxon>
        <taxon>Magnoliopsida</taxon>
        <taxon>eudicotyledons</taxon>
        <taxon>Gunneridae</taxon>
        <taxon>Pentapetalae</taxon>
        <taxon>rosids</taxon>
        <taxon>fabids</taxon>
        <taxon>Rosales</taxon>
        <taxon>Rosaceae</taxon>
        <taxon>Amygdaloideae</taxon>
        <taxon>Maleae</taxon>
        <taxon>Malus</taxon>
    </lineage>
</organism>
<evidence type="ECO:0000256" key="2">
    <source>
        <dbReference type="ARBA" id="ARBA00012955"/>
    </source>
</evidence>
<dbReference type="PRINTS" id="PR00094">
    <property type="entry name" value="ADENYLTKNASE"/>
</dbReference>
<dbReference type="STRING" id="106549.A0A540KPM6"/>
<dbReference type="EC" id="2.7.4.3" evidence="2"/>
<evidence type="ECO:0000256" key="6">
    <source>
        <dbReference type="ARBA" id="ARBA00031517"/>
    </source>
</evidence>
<reference evidence="8 9" key="1">
    <citation type="journal article" date="2019" name="G3 (Bethesda)">
        <title>Sequencing of a Wild Apple (Malus baccata) Genome Unravels the Differences Between Cultivated and Wild Apple Species Regarding Disease Resistance and Cold Tolerance.</title>
        <authorList>
            <person name="Chen X."/>
        </authorList>
    </citation>
    <scope>NUCLEOTIDE SEQUENCE [LARGE SCALE GENOMIC DNA]</scope>
    <source>
        <strain evidence="9">cv. Shandingzi</strain>
        <tissue evidence="8">Leaves</tissue>
    </source>
</reference>
<evidence type="ECO:0000313" key="9">
    <source>
        <dbReference type="Proteomes" id="UP000315295"/>
    </source>
</evidence>
<sequence length="149" mass="16059">MAGSSAVAVNLEDVPSVDLMTELLRRTNCSTKADKRLILIGPPGSRKGTQSPIIKDDYYLCHVATGDMLRAVVSTKIPLGVKAKEAMDKGKLVSDDLVVGIIGEAMNKPSCQKGFILGGFPRTVVQSKKSVCILWHLCICYSRYATDDG</sequence>
<proteinExistence type="inferred from homology"/>
<dbReference type="Proteomes" id="UP000315295">
    <property type="component" value="Unassembled WGS sequence"/>
</dbReference>
<dbReference type="EMBL" id="VIEB01001047">
    <property type="protein sequence ID" value="TQD76178.1"/>
    <property type="molecule type" value="Genomic_DNA"/>
</dbReference>